<evidence type="ECO:0000256" key="2">
    <source>
        <dbReference type="ARBA" id="ARBA00022448"/>
    </source>
</evidence>
<evidence type="ECO:0000313" key="9">
    <source>
        <dbReference type="EMBL" id="KRF80294.1"/>
    </source>
</evidence>
<dbReference type="KEGG" id="dvi:6626338"/>
<dbReference type="Pfam" id="PF07690">
    <property type="entry name" value="MFS_1"/>
    <property type="match status" value="1"/>
</dbReference>
<proteinExistence type="inferred from homology"/>
<dbReference type="EMBL" id="CH940648">
    <property type="protein sequence ID" value="KRF80294.1"/>
    <property type="molecule type" value="Genomic_DNA"/>
</dbReference>
<comment type="similarity">
    <text evidence="6">Belongs to the major facilitator superfamily. Spinster (TC 2.A.1.49) family.</text>
</comment>
<accession>A0A0Q9W6V7</accession>
<sequence>MSLKNHPAYQPLPTAAAAMDNPAMSNSSSSSGSNDDVAALAQSGLPATYSSQQLVSSDSDLMERRHLRGNSIVDEPGSRLARMGHLQWFTVATLCFVNLINYMDRFTIAGVLTEVKEDFHIDNDNAGLLQTAFVISYMIFAPLFGYLGDRYSRRWLMAVGVALWSTTTLLGSYMHTFGWFITFRALVGIGEASYSTIAPTIISDLFVNSMRSKMLAMFYFAIPVGSGLGYIVGSKTAQLANNWRWALRVTPILGVIAVMLILLIKDPKRGESEGQSGMEPTSFCIDIKELLKNRSFMLSTAGFTCVAFVAGALAWWGPTYIHLGLKMQPGNENLQLDDVSYKFGLIAMAAGLIGVPLGSVLAQYYRSRIENCDPYICAIGLFISAPMVFVGLIIPRISGTLCFVFVFVAQVALNLCWSIVADILLYVVVPTRRSTAEAFQILISHALGDAGSPYLVGVISVAIRKHLSSATTKFISSNSMQSLSQVLENATETVTETIKDMSYLRAEATDEVLSFESLQYSLFSTTFVEVLGGIFFLITACFIIRDKAKATSDSLATNQEQRHRNA</sequence>
<feature type="transmembrane region" description="Helical" evidence="7">
    <location>
        <begin position="88"/>
        <end position="108"/>
    </location>
</feature>
<dbReference type="GO" id="GO:0016020">
    <property type="term" value="C:membrane"/>
    <property type="evidence" value="ECO:0007669"/>
    <property type="project" value="UniProtKB-SubCell"/>
</dbReference>
<feature type="transmembrane region" description="Helical" evidence="7">
    <location>
        <begin position="155"/>
        <end position="175"/>
    </location>
</feature>
<dbReference type="InterPro" id="IPR036259">
    <property type="entry name" value="MFS_trans_sf"/>
</dbReference>
<organism evidence="9 10">
    <name type="scientific">Drosophila virilis</name>
    <name type="common">Fruit fly</name>
    <dbReference type="NCBI Taxonomy" id="7244"/>
    <lineage>
        <taxon>Eukaryota</taxon>
        <taxon>Metazoa</taxon>
        <taxon>Ecdysozoa</taxon>
        <taxon>Arthropoda</taxon>
        <taxon>Hexapoda</taxon>
        <taxon>Insecta</taxon>
        <taxon>Pterygota</taxon>
        <taxon>Neoptera</taxon>
        <taxon>Endopterygota</taxon>
        <taxon>Diptera</taxon>
        <taxon>Brachycera</taxon>
        <taxon>Muscomorpha</taxon>
        <taxon>Ephydroidea</taxon>
        <taxon>Drosophilidae</taxon>
        <taxon>Drosophila</taxon>
    </lineage>
</organism>
<keyword evidence="4 7" id="KW-1133">Transmembrane helix</keyword>
<dbReference type="SUPFAM" id="SSF103473">
    <property type="entry name" value="MFS general substrate transporter"/>
    <property type="match status" value="1"/>
</dbReference>
<dbReference type="PANTHER" id="PTHR23505:SF79">
    <property type="entry name" value="PROTEIN SPINSTER"/>
    <property type="match status" value="1"/>
</dbReference>
<feature type="transmembrane region" description="Helical" evidence="7">
    <location>
        <begin position="214"/>
        <end position="233"/>
    </location>
</feature>
<feature type="domain" description="Major facilitator superfamily (MFS) profile" evidence="8">
    <location>
        <begin position="90"/>
        <end position="496"/>
    </location>
</feature>
<feature type="transmembrane region" description="Helical" evidence="7">
    <location>
        <begin position="374"/>
        <end position="397"/>
    </location>
</feature>
<dbReference type="OrthoDB" id="6770063at2759"/>
<evidence type="ECO:0000256" key="4">
    <source>
        <dbReference type="ARBA" id="ARBA00022989"/>
    </source>
</evidence>
<name>A0A0Q9W6V7_DROVI</name>
<evidence type="ECO:0000256" key="3">
    <source>
        <dbReference type="ARBA" id="ARBA00022692"/>
    </source>
</evidence>
<evidence type="ECO:0000256" key="1">
    <source>
        <dbReference type="ARBA" id="ARBA00004141"/>
    </source>
</evidence>
<comment type="subcellular location">
    <subcellularLocation>
        <location evidence="1">Membrane</location>
        <topology evidence="1">Multi-pass membrane protein</topology>
    </subcellularLocation>
</comment>
<dbReference type="AlphaFoldDB" id="A0A0Q9W6V7"/>
<dbReference type="InterPro" id="IPR044770">
    <property type="entry name" value="MFS_spinster-like"/>
</dbReference>
<feature type="transmembrane region" description="Helical" evidence="7">
    <location>
        <begin position="296"/>
        <end position="317"/>
    </location>
</feature>
<dbReference type="Gene3D" id="1.20.1250.20">
    <property type="entry name" value="MFS general substrate transporter like domains"/>
    <property type="match status" value="1"/>
</dbReference>
<feature type="transmembrane region" description="Helical" evidence="7">
    <location>
        <begin position="128"/>
        <end position="148"/>
    </location>
</feature>
<keyword evidence="5 7" id="KW-0472">Membrane</keyword>
<dbReference type="eggNOG" id="KOG1330">
    <property type="taxonomic scope" value="Eukaryota"/>
</dbReference>
<keyword evidence="2" id="KW-0813">Transport</keyword>
<evidence type="ECO:0000256" key="7">
    <source>
        <dbReference type="SAM" id="Phobius"/>
    </source>
</evidence>
<evidence type="ECO:0000256" key="6">
    <source>
        <dbReference type="ARBA" id="ARBA00024338"/>
    </source>
</evidence>
<reference evidence="9 10" key="1">
    <citation type="journal article" date="2007" name="Nature">
        <title>Evolution of genes and genomes on the Drosophila phylogeny.</title>
        <authorList>
            <consortium name="Drosophila 12 Genomes Consortium"/>
            <person name="Clark A.G."/>
            <person name="Eisen M.B."/>
            <person name="Smith D.R."/>
            <person name="Bergman C.M."/>
            <person name="Oliver B."/>
            <person name="Markow T.A."/>
            <person name="Kaufman T.C."/>
            <person name="Kellis M."/>
            <person name="Gelbart W."/>
            <person name="Iyer V.N."/>
            <person name="Pollard D.A."/>
            <person name="Sackton T.B."/>
            <person name="Larracuente A.M."/>
            <person name="Singh N.D."/>
            <person name="Abad J.P."/>
            <person name="Abt D.N."/>
            <person name="Adryan B."/>
            <person name="Aguade M."/>
            <person name="Akashi H."/>
            <person name="Anderson W.W."/>
            <person name="Aquadro C.F."/>
            <person name="Ardell D.H."/>
            <person name="Arguello R."/>
            <person name="Artieri C.G."/>
            <person name="Barbash D.A."/>
            <person name="Barker D."/>
            <person name="Barsanti P."/>
            <person name="Batterham P."/>
            <person name="Batzoglou S."/>
            <person name="Begun D."/>
            <person name="Bhutkar A."/>
            <person name="Blanco E."/>
            <person name="Bosak S.A."/>
            <person name="Bradley R.K."/>
            <person name="Brand A.D."/>
            <person name="Brent M.R."/>
            <person name="Brooks A.N."/>
            <person name="Brown R.H."/>
            <person name="Butlin R.K."/>
            <person name="Caggese C."/>
            <person name="Calvi B.R."/>
            <person name="Bernardo de Carvalho A."/>
            <person name="Caspi A."/>
            <person name="Castrezana S."/>
            <person name="Celniker S.E."/>
            <person name="Chang J.L."/>
            <person name="Chapple C."/>
            <person name="Chatterji S."/>
            <person name="Chinwalla A."/>
            <person name="Civetta A."/>
            <person name="Clifton S.W."/>
            <person name="Comeron J.M."/>
            <person name="Costello J.C."/>
            <person name="Coyne J.A."/>
            <person name="Daub J."/>
            <person name="David R.G."/>
            <person name="Delcher A.L."/>
            <person name="Delehaunty K."/>
            <person name="Do C.B."/>
            <person name="Ebling H."/>
            <person name="Edwards K."/>
            <person name="Eickbush T."/>
            <person name="Evans J.D."/>
            <person name="Filipski A."/>
            <person name="Findeiss S."/>
            <person name="Freyhult E."/>
            <person name="Fulton L."/>
            <person name="Fulton R."/>
            <person name="Garcia A.C."/>
            <person name="Gardiner A."/>
            <person name="Garfield D.A."/>
            <person name="Garvin B.E."/>
            <person name="Gibson G."/>
            <person name="Gilbert D."/>
            <person name="Gnerre S."/>
            <person name="Godfrey J."/>
            <person name="Good R."/>
            <person name="Gotea V."/>
            <person name="Gravely B."/>
            <person name="Greenberg A.J."/>
            <person name="Griffiths-Jones S."/>
            <person name="Gross S."/>
            <person name="Guigo R."/>
            <person name="Gustafson E.A."/>
            <person name="Haerty W."/>
            <person name="Hahn M.W."/>
            <person name="Halligan D.L."/>
            <person name="Halpern A.L."/>
            <person name="Halter G.M."/>
            <person name="Han M.V."/>
            <person name="Heger A."/>
            <person name="Hillier L."/>
            <person name="Hinrichs A.S."/>
            <person name="Holmes I."/>
            <person name="Hoskins R.A."/>
            <person name="Hubisz M.J."/>
            <person name="Hultmark D."/>
            <person name="Huntley M.A."/>
            <person name="Jaffe D.B."/>
            <person name="Jagadeeshan S."/>
            <person name="Jeck W.R."/>
            <person name="Johnson J."/>
            <person name="Jones C.D."/>
            <person name="Jordan W.C."/>
            <person name="Karpen G.H."/>
            <person name="Kataoka E."/>
            <person name="Keightley P.D."/>
            <person name="Kheradpour P."/>
            <person name="Kirkness E.F."/>
            <person name="Koerich L.B."/>
            <person name="Kristiansen K."/>
            <person name="Kudrna D."/>
            <person name="Kulathinal R.J."/>
            <person name="Kumar S."/>
            <person name="Kwok R."/>
            <person name="Lander E."/>
            <person name="Langley C.H."/>
            <person name="Lapoint R."/>
            <person name="Lazzaro B.P."/>
            <person name="Lee S.J."/>
            <person name="Levesque L."/>
            <person name="Li R."/>
            <person name="Lin C.F."/>
            <person name="Lin M.F."/>
            <person name="Lindblad-Toh K."/>
            <person name="Llopart A."/>
            <person name="Long M."/>
            <person name="Low L."/>
            <person name="Lozovsky E."/>
            <person name="Lu J."/>
            <person name="Luo M."/>
            <person name="Machado C.A."/>
            <person name="Makalowski W."/>
            <person name="Marzo M."/>
            <person name="Matsuda M."/>
            <person name="Matzkin L."/>
            <person name="McAllister B."/>
            <person name="McBride C.S."/>
            <person name="McKernan B."/>
            <person name="McKernan K."/>
            <person name="Mendez-Lago M."/>
            <person name="Minx P."/>
            <person name="Mollenhauer M.U."/>
            <person name="Montooth K."/>
            <person name="Mount S.M."/>
            <person name="Mu X."/>
            <person name="Myers E."/>
            <person name="Negre B."/>
            <person name="Newfeld S."/>
            <person name="Nielsen R."/>
            <person name="Noor M.A."/>
            <person name="O'Grady P."/>
            <person name="Pachter L."/>
            <person name="Papaceit M."/>
            <person name="Parisi M.J."/>
            <person name="Parisi M."/>
            <person name="Parts L."/>
            <person name="Pedersen J.S."/>
            <person name="Pesole G."/>
            <person name="Phillippy A.M."/>
            <person name="Ponting C.P."/>
            <person name="Pop M."/>
            <person name="Porcelli D."/>
            <person name="Powell J.R."/>
            <person name="Prohaska S."/>
            <person name="Pruitt K."/>
            <person name="Puig M."/>
            <person name="Quesneville H."/>
            <person name="Ram K.R."/>
            <person name="Rand D."/>
            <person name="Rasmussen M.D."/>
            <person name="Reed L.K."/>
            <person name="Reenan R."/>
            <person name="Reily A."/>
            <person name="Remington K.A."/>
            <person name="Rieger T.T."/>
            <person name="Ritchie M.G."/>
            <person name="Robin C."/>
            <person name="Rogers Y.H."/>
            <person name="Rohde C."/>
            <person name="Rozas J."/>
            <person name="Rubenfield M.J."/>
            <person name="Ruiz A."/>
            <person name="Russo S."/>
            <person name="Salzberg S.L."/>
            <person name="Sanchez-Gracia A."/>
            <person name="Saranga D.J."/>
            <person name="Sato H."/>
            <person name="Schaeffer S.W."/>
            <person name="Schatz M.C."/>
            <person name="Schlenke T."/>
            <person name="Schwartz R."/>
            <person name="Segarra C."/>
            <person name="Singh R.S."/>
            <person name="Sirot L."/>
            <person name="Sirota M."/>
            <person name="Sisneros N.B."/>
            <person name="Smith C.D."/>
            <person name="Smith T.F."/>
            <person name="Spieth J."/>
            <person name="Stage D.E."/>
            <person name="Stark A."/>
            <person name="Stephan W."/>
            <person name="Strausberg R.L."/>
            <person name="Strempel S."/>
            <person name="Sturgill D."/>
            <person name="Sutton G."/>
            <person name="Sutton G.G."/>
            <person name="Tao W."/>
            <person name="Teichmann S."/>
            <person name="Tobari Y.N."/>
            <person name="Tomimura Y."/>
            <person name="Tsolas J.M."/>
            <person name="Valente V.L."/>
            <person name="Venter E."/>
            <person name="Venter J.C."/>
            <person name="Vicario S."/>
            <person name="Vieira F.G."/>
            <person name="Vilella A.J."/>
            <person name="Villasante A."/>
            <person name="Walenz B."/>
            <person name="Wang J."/>
            <person name="Wasserman M."/>
            <person name="Watts T."/>
            <person name="Wilson D."/>
            <person name="Wilson R.K."/>
            <person name="Wing R.A."/>
            <person name="Wolfner M.F."/>
            <person name="Wong A."/>
            <person name="Wong G.K."/>
            <person name="Wu C.I."/>
            <person name="Wu G."/>
            <person name="Yamamoto D."/>
            <person name="Yang H.P."/>
            <person name="Yang S.P."/>
            <person name="Yorke J.A."/>
            <person name="Yoshida K."/>
            <person name="Zdobnov E."/>
            <person name="Zhang P."/>
            <person name="Zhang Y."/>
            <person name="Zimin A.V."/>
            <person name="Baldwin J."/>
            <person name="Abdouelleil A."/>
            <person name="Abdulkadir J."/>
            <person name="Abebe A."/>
            <person name="Abera B."/>
            <person name="Abreu J."/>
            <person name="Acer S.C."/>
            <person name="Aftuck L."/>
            <person name="Alexander A."/>
            <person name="An P."/>
            <person name="Anderson E."/>
            <person name="Anderson S."/>
            <person name="Arachi H."/>
            <person name="Azer M."/>
            <person name="Bachantsang P."/>
            <person name="Barry A."/>
            <person name="Bayul T."/>
            <person name="Berlin A."/>
            <person name="Bessette D."/>
            <person name="Bloom T."/>
            <person name="Blye J."/>
            <person name="Boguslavskiy L."/>
            <person name="Bonnet C."/>
            <person name="Boukhgalter B."/>
            <person name="Bourzgui I."/>
            <person name="Brown A."/>
            <person name="Cahill P."/>
            <person name="Channer S."/>
            <person name="Cheshatsang Y."/>
            <person name="Chuda L."/>
            <person name="Citroen M."/>
            <person name="Collymore A."/>
            <person name="Cooke P."/>
            <person name="Costello M."/>
            <person name="D'Aco K."/>
            <person name="Daza R."/>
            <person name="De Haan G."/>
            <person name="DeGray S."/>
            <person name="DeMaso C."/>
            <person name="Dhargay N."/>
            <person name="Dooley K."/>
            <person name="Dooley E."/>
            <person name="Doricent M."/>
            <person name="Dorje P."/>
            <person name="Dorjee K."/>
            <person name="Dupes A."/>
            <person name="Elong R."/>
            <person name="Falk J."/>
            <person name="Farina A."/>
            <person name="Faro S."/>
            <person name="Ferguson D."/>
            <person name="Fisher S."/>
            <person name="Foley C.D."/>
            <person name="Franke A."/>
            <person name="Friedrich D."/>
            <person name="Gadbois L."/>
            <person name="Gearin G."/>
            <person name="Gearin C.R."/>
            <person name="Giannoukos G."/>
            <person name="Goode T."/>
            <person name="Graham J."/>
            <person name="Grandbois E."/>
            <person name="Grewal S."/>
            <person name="Gyaltsen K."/>
            <person name="Hafez N."/>
            <person name="Hagos B."/>
            <person name="Hall J."/>
            <person name="Henson C."/>
            <person name="Hollinger A."/>
            <person name="Honan T."/>
            <person name="Huard M.D."/>
            <person name="Hughes L."/>
            <person name="Hurhula B."/>
            <person name="Husby M.E."/>
            <person name="Kamat A."/>
            <person name="Kanga B."/>
            <person name="Kashin S."/>
            <person name="Khazanovich D."/>
            <person name="Kisner P."/>
            <person name="Lance K."/>
            <person name="Lara M."/>
            <person name="Lee W."/>
            <person name="Lennon N."/>
            <person name="Letendre F."/>
            <person name="LeVine R."/>
            <person name="Lipovsky A."/>
            <person name="Liu X."/>
            <person name="Liu J."/>
            <person name="Liu S."/>
            <person name="Lokyitsang T."/>
            <person name="Lokyitsang Y."/>
            <person name="Lubonja R."/>
            <person name="Lui A."/>
            <person name="MacDonald P."/>
            <person name="Magnisalis V."/>
            <person name="Maru K."/>
            <person name="Matthews C."/>
            <person name="McCusker W."/>
            <person name="McDonough S."/>
            <person name="Mehta T."/>
            <person name="Meldrim J."/>
            <person name="Meneus L."/>
            <person name="Mihai O."/>
            <person name="Mihalev A."/>
            <person name="Mihova T."/>
            <person name="Mittelman R."/>
            <person name="Mlenga V."/>
            <person name="Montmayeur A."/>
            <person name="Mulrain L."/>
            <person name="Navidi A."/>
            <person name="Naylor J."/>
            <person name="Negash T."/>
            <person name="Nguyen T."/>
            <person name="Nguyen N."/>
            <person name="Nicol R."/>
            <person name="Norbu C."/>
            <person name="Norbu N."/>
            <person name="Novod N."/>
            <person name="O'Neill B."/>
            <person name="Osman S."/>
            <person name="Markiewicz E."/>
            <person name="Oyono O.L."/>
            <person name="Patti C."/>
            <person name="Phunkhang P."/>
            <person name="Pierre F."/>
            <person name="Priest M."/>
            <person name="Raghuraman S."/>
            <person name="Rege F."/>
            <person name="Reyes R."/>
            <person name="Rise C."/>
            <person name="Rogov P."/>
            <person name="Ross K."/>
            <person name="Ryan E."/>
            <person name="Settipalli S."/>
            <person name="Shea T."/>
            <person name="Sherpa N."/>
            <person name="Shi L."/>
            <person name="Shih D."/>
            <person name="Sparrow T."/>
            <person name="Spaulding J."/>
            <person name="Stalker J."/>
            <person name="Stange-Thomann N."/>
            <person name="Stavropoulos S."/>
            <person name="Stone C."/>
            <person name="Strader C."/>
            <person name="Tesfaye S."/>
            <person name="Thomson T."/>
            <person name="Thoulutsang Y."/>
            <person name="Thoulutsang D."/>
            <person name="Topham K."/>
            <person name="Topping I."/>
            <person name="Tsamla T."/>
            <person name="Vassiliev H."/>
            <person name="Vo A."/>
            <person name="Wangchuk T."/>
            <person name="Wangdi T."/>
            <person name="Weiand M."/>
            <person name="Wilkinson J."/>
            <person name="Wilson A."/>
            <person name="Yadav S."/>
            <person name="Young G."/>
            <person name="Yu Q."/>
            <person name="Zembek L."/>
            <person name="Zhong D."/>
            <person name="Zimmer A."/>
            <person name="Zwirko Z."/>
            <person name="Jaffe D.B."/>
            <person name="Alvarez P."/>
            <person name="Brockman W."/>
            <person name="Butler J."/>
            <person name="Chin C."/>
            <person name="Gnerre S."/>
            <person name="Grabherr M."/>
            <person name="Kleber M."/>
            <person name="Mauceli E."/>
            <person name="MacCallum I."/>
        </authorList>
    </citation>
    <scope>NUCLEOTIDE SEQUENCE [LARGE SCALE GENOMIC DNA]</scope>
    <source>
        <strain evidence="10">Tucson 15010-1051.87</strain>
    </source>
</reference>
<evidence type="ECO:0000313" key="10">
    <source>
        <dbReference type="Proteomes" id="UP000008792"/>
    </source>
</evidence>
<evidence type="ECO:0000256" key="5">
    <source>
        <dbReference type="ARBA" id="ARBA00023136"/>
    </source>
</evidence>
<feature type="transmembrane region" description="Helical" evidence="7">
    <location>
        <begin position="181"/>
        <end position="202"/>
    </location>
</feature>
<feature type="transmembrane region" description="Helical" evidence="7">
    <location>
        <begin position="403"/>
        <end position="429"/>
    </location>
</feature>
<keyword evidence="3 7" id="KW-0812">Transmembrane</keyword>
<evidence type="ECO:0000259" key="8">
    <source>
        <dbReference type="PROSITE" id="PS50850"/>
    </source>
</evidence>
<dbReference type="PANTHER" id="PTHR23505">
    <property type="entry name" value="SPINSTER"/>
    <property type="match status" value="1"/>
</dbReference>
<keyword evidence="10" id="KW-1185">Reference proteome</keyword>
<protein>
    <submittedName>
        <fullName evidence="9">Uncharacterized protein, isoform B</fullName>
    </submittedName>
</protein>
<feature type="transmembrane region" description="Helical" evidence="7">
    <location>
        <begin position="441"/>
        <end position="463"/>
    </location>
</feature>
<gene>
    <name evidence="9" type="primary">Dvir\GJ22291</name>
    <name evidence="9" type="ORF">Dvir_GJ22291</name>
</gene>
<dbReference type="CDD" id="cd17328">
    <property type="entry name" value="MFS_spinster_like"/>
    <property type="match status" value="1"/>
</dbReference>
<feature type="transmembrane region" description="Helical" evidence="7">
    <location>
        <begin position="520"/>
        <end position="544"/>
    </location>
</feature>
<dbReference type="PROSITE" id="PS50850">
    <property type="entry name" value="MFS"/>
    <property type="match status" value="1"/>
</dbReference>
<feature type="transmembrane region" description="Helical" evidence="7">
    <location>
        <begin position="343"/>
        <end position="362"/>
    </location>
</feature>
<dbReference type="InterPro" id="IPR011701">
    <property type="entry name" value="MFS"/>
</dbReference>
<dbReference type="GO" id="GO:0022857">
    <property type="term" value="F:transmembrane transporter activity"/>
    <property type="evidence" value="ECO:0007669"/>
    <property type="project" value="InterPro"/>
</dbReference>
<feature type="transmembrane region" description="Helical" evidence="7">
    <location>
        <begin position="245"/>
        <end position="264"/>
    </location>
</feature>
<dbReference type="Proteomes" id="UP000008792">
    <property type="component" value="Unassembled WGS sequence"/>
</dbReference>
<dbReference type="InterPro" id="IPR020846">
    <property type="entry name" value="MFS_dom"/>
</dbReference>